<name>A0AAD9YZ39_9LECA</name>
<feature type="region of interest" description="Disordered" evidence="1">
    <location>
        <begin position="323"/>
        <end position="386"/>
    </location>
</feature>
<organism evidence="3 4">
    <name type="scientific">Lepraria neglecta</name>
    <dbReference type="NCBI Taxonomy" id="209136"/>
    <lineage>
        <taxon>Eukaryota</taxon>
        <taxon>Fungi</taxon>
        <taxon>Dikarya</taxon>
        <taxon>Ascomycota</taxon>
        <taxon>Pezizomycotina</taxon>
        <taxon>Lecanoromycetes</taxon>
        <taxon>OSLEUM clade</taxon>
        <taxon>Lecanoromycetidae</taxon>
        <taxon>Lecanorales</taxon>
        <taxon>Lecanorineae</taxon>
        <taxon>Stereocaulaceae</taxon>
        <taxon>Lepraria</taxon>
    </lineage>
</organism>
<feature type="compositionally biased region" description="Basic and acidic residues" evidence="1">
    <location>
        <begin position="374"/>
        <end position="386"/>
    </location>
</feature>
<feature type="region of interest" description="Disordered" evidence="1">
    <location>
        <begin position="56"/>
        <end position="78"/>
    </location>
</feature>
<gene>
    <name evidence="3" type="ORF">OEA41_005257</name>
</gene>
<reference evidence="3" key="1">
    <citation type="submission" date="2022-11" db="EMBL/GenBank/DDBJ databases">
        <title>Chromosomal genome sequence assembly and mating type (MAT) locus characterization of the leprose asexual lichenized fungus Lepraria neglecta (Nyl.) Erichsen.</title>
        <authorList>
            <person name="Allen J.L."/>
            <person name="Pfeffer B."/>
        </authorList>
    </citation>
    <scope>NUCLEOTIDE SEQUENCE</scope>
    <source>
        <strain evidence="3">Allen 5258</strain>
    </source>
</reference>
<evidence type="ECO:0000256" key="2">
    <source>
        <dbReference type="SAM" id="SignalP"/>
    </source>
</evidence>
<dbReference type="EMBL" id="JASNWA010000010">
    <property type="protein sequence ID" value="KAK3168809.1"/>
    <property type="molecule type" value="Genomic_DNA"/>
</dbReference>
<evidence type="ECO:0000313" key="4">
    <source>
        <dbReference type="Proteomes" id="UP001276659"/>
    </source>
</evidence>
<keyword evidence="4" id="KW-1185">Reference proteome</keyword>
<accession>A0AAD9YZ39</accession>
<proteinExistence type="predicted"/>
<protein>
    <submittedName>
        <fullName evidence="3">Uncharacterized protein</fullName>
    </submittedName>
</protein>
<feature type="signal peptide" evidence="2">
    <location>
        <begin position="1"/>
        <end position="18"/>
    </location>
</feature>
<comment type="caution">
    <text evidence="3">The sequence shown here is derived from an EMBL/GenBank/DDBJ whole genome shotgun (WGS) entry which is preliminary data.</text>
</comment>
<dbReference type="AlphaFoldDB" id="A0AAD9YZ39"/>
<feature type="compositionally biased region" description="Basic and acidic residues" evidence="1">
    <location>
        <begin position="350"/>
        <end position="359"/>
    </location>
</feature>
<dbReference type="Proteomes" id="UP001276659">
    <property type="component" value="Unassembled WGS sequence"/>
</dbReference>
<evidence type="ECO:0000313" key="3">
    <source>
        <dbReference type="EMBL" id="KAK3168809.1"/>
    </source>
</evidence>
<keyword evidence="2" id="KW-0732">Signal</keyword>
<sequence length="386" mass="42159">MVTLVDWLVGLIVGKALAEQHRKWLVARETRQTPLGKLHGGKSTITIIIRACSETDQTASSDSNGPPPSSAALSSSEPLTEALAPMTTTRSDRISRTSPNISVFSSTESMISKPTVYMTLPERHHSCVVSHHSISSIPIGNDSLDALAIMQCCDNILMGKSPDISGIGFQSSTEPHQVRIPVPSSKDPMKVSATSKKLAKEMEAEMRRRTILQQQETFFAEARELQKRGAIRERKARRKQQFPPPPFVLPVANAAELKEANQTDLMFFPSVADEGELCPAWNVEDFTKAAHSDPQIGSSKGQSPNRPVLPRIKQLKNMAKKLKGSGKQGHGHFIGPSKLAQPRRPSLPASKKDLERKVFETIQEGSGLGEERDEGSGKGKARCMEG</sequence>
<evidence type="ECO:0000256" key="1">
    <source>
        <dbReference type="SAM" id="MobiDB-lite"/>
    </source>
</evidence>
<feature type="chain" id="PRO_5042129392" evidence="2">
    <location>
        <begin position="19"/>
        <end position="386"/>
    </location>
</feature>